<dbReference type="Proteomes" id="UP000000268">
    <property type="component" value="Chromosome"/>
</dbReference>
<organism evidence="1 2">
    <name type="scientific">Acaryochloris marina (strain MBIC 11017)</name>
    <dbReference type="NCBI Taxonomy" id="329726"/>
    <lineage>
        <taxon>Bacteria</taxon>
        <taxon>Bacillati</taxon>
        <taxon>Cyanobacteriota</taxon>
        <taxon>Cyanophyceae</taxon>
        <taxon>Acaryochloridales</taxon>
        <taxon>Acaryochloridaceae</taxon>
        <taxon>Acaryochloris</taxon>
    </lineage>
</organism>
<gene>
    <name evidence="1" type="ordered locus">AM1_5598</name>
</gene>
<dbReference type="STRING" id="329726.AM1_5598"/>
<evidence type="ECO:0000313" key="1">
    <source>
        <dbReference type="EMBL" id="ABW30548.1"/>
    </source>
</evidence>
<proteinExistence type="predicted"/>
<sequence length="41" mass="4637">MQAIAEVYQRYLRGEIGVHHYSSLVDELIEQNAAHTTANAH</sequence>
<keyword evidence="2" id="KW-1185">Reference proteome</keyword>
<evidence type="ECO:0000313" key="2">
    <source>
        <dbReference type="Proteomes" id="UP000000268"/>
    </source>
</evidence>
<dbReference type="EMBL" id="CP000828">
    <property type="protein sequence ID" value="ABW30548.1"/>
    <property type="molecule type" value="Genomic_DNA"/>
</dbReference>
<name>B0CF32_ACAM1</name>
<dbReference type="HOGENOM" id="CLU_3264076_0_0_3"/>
<dbReference type="KEGG" id="amr:AM1_5598"/>
<protein>
    <submittedName>
        <fullName evidence="1">Uncharacterized protein</fullName>
    </submittedName>
</protein>
<accession>B0CF32</accession>
<reference evidence="1 2" key="1">
    <citation type="journal article" date="2008" name="Proc. Natl. Acad. Sci. U.S.A.">
        <title>Niche adaptation and genome expansion in the chlorophyll d-producing cyanobacterium Acaryochloris marina.</title>
        <authorList>
            <person name="Swingley W.D."/>
            <person name="Chen M."/>
            <person name="Cheung P.C."/>
            <person name="Conrad A.L."/>
            <person name="Dejesa L.C."/>
            <person name="Hao J."/>
            <person name="Honchak B.M."/>
            <person name="Karbach L.E."/>
            <person name="Kurdoglu A."/>
            <person name="Lahiri S."/>
            <person name="Mastrian S.D."/>
            <person name="Miyashita H."/>
            <person name="Page L."/>
            <person name="Ramakrishna P."/>
            <person name="Satoh S."/>
            <person name="Sattley W.M."/>
            <person name="Shimada Y."/>
            <person name="Taylor H.L."/>
            <person name="Tomo T."/>
            <person name="Tsuchiya T."/>
            <person name="Wang Z.T."/>
            <person name="Raymond J."/>
            <person name="Mimuro M."/>
            <person name="Blankenship R.E."/>
            <person name="Touchman J.W."/>
        </authorList>
    </citation>
    <scope>NUCLEOTIDE SEQUENCE [LARGE SCALE GENOMIC DNA]</scope>
    <source>
        <strain evidence="2">MBIC 11017</strain>
    </source>
</reference>
<dbReference type="AlphaFoldDB" id="B0CF32"/>